<evidence type="ECO:0000313" key="3">
    <source>
        <dbReference type="EMBL" id="CAI9928010.1"/>
    </source>
</evidence>
<dbReference type="InterPro" id="IPR005225">
    <property type="entry name" value="Small_GTP-bd"/>
</dbReference>
<dbReference type="PANTHER" id="PTHR47978">
    <property type="match status" value="1"/>
</dbReference>
<dbReference type="EMBL" id="CATOUU010000444">
    <property type="protein sequence ID" value="CAI9930085.1"/>
    <property type="molecule type" value="Genomic_DNA"/>
</dbReference>
<reference evidence="5 8" key="2">
    <citation type="submission" date="2024-07" db="EMBL/GenBank/DDBJ databases">
        <authorList>
            <person name="Akdeniz Z."/>
        </authorList>
    </citation>
    <scope>NUCLEOTIDE SEQUENCE [LARGE SCALE GENOMIC DNA]</scope>
</reference>
<dbReference type="GO" id="GO:0003924">
    <property type="term" value="F:GTPase activity"/>
    <property type="evidence" value="ECO:0007669"/>
    <property type="project" value="InterPro"/>
</dbReference>
<dbReference type="GO" id="GO:0005525">
    <property type="term" value="F:GTP binding"/>
    <property type="evidence" value="ECO:0007669"/>
    <property type="project" value="InterPro"/>
</dbReference>
<dbReference type="NCBIfam" id="TIGR00231">
    <property type="entry name" value="small_GTP"/>
    <property type="match status" value="1"/>
</dbReference>
<dbReference type="Proteomes" id="UP001642409">
    <property type="component" value="Unassembled WGS sequence"/>
</dbReference>
<sequence length="204" mass="23029">MSTTEVDNGEIDFTIKTALIGDSAVGKTSFVRRMSKNQFHQSEVSTIGMDIYQCTIKTDANESVQIIMYDTAGQERFRALAPSSIKSADLVLLMFDVSKKQTYESITTYWNEIVNKNSADSQKLLVGNKADLDNIREVSKDECISYAQDNNMTYCEISCRTGEFIGDLIKEIVKCRRSKTYLETRTDVFSIAEVDKQKKPKSCC</sequence>
<dbReference type="EMBL" id="CATOUU010000386">
    <property type="protein sequence ID" value="CAI9928010.1"/>
    <property type="molecule type" value="Genomic_DNA"/>
</dbReference>
<evidence type="ECO:0000313" key="5">
    <source>
        <dbReference type="EMBL" id="CAL5975706.1"/>
    </source>
</evidence>
<evidence type="ECO:0000313" key="6">
    <source>
        <dbReference type="EMBL" id="CAL6015786.1"/>
    </source>
</evidence>
<reference evidence="2" key="1">
    <citation type="submission" date="2023-06" db="EMBL/GenBank/DDBJ databases">
        <authorList>
            <person name="Kurt Z."/>
        </authorList>
    </citation>
    <scope>NUCLEOTIDE SEQUENCE</scope>
</reference>
<accession>A0AA86NGL7</accession>
<dbReference type="EMBL" id="CAXDID020000006">
    <property type="protein sequence ID" value="CAL5975706.1"/>
    <property type="molecule type" value="Genomic_DNA"/>
</dbReference>
<dbReference type="EMBL" id="CAXDID020000074">
    <property type="protein sequence ID" value="CAL6015786.1"/>
    <property type="molecule type" value="Genomic_DNA"/>
</dbReference>
<evidence type="ECO:0000313" key="7">
    <source>
        <dbReference type="EMBL" id="CAL6063346.1"/>
    </source>
</evidence>
<comment type="caution">
    <text evidence="2">The sequence shown here is derived from an EMBL/GenBank/DDBJ whole genome shotgun (WGS) entry which is preliminary data.</text>
</comment>
<dbReference type="SMART" id="SM00175">
    <property type="entry name" value="RAB"/>
    <property type="match status" value="1"/>
</dbReference>
<keyword evidence="1" id="KW-0547">Nucleotide-binding</keyword>
<dbReference type="SUPFAM" id="SSF52540">
    <property type="entry name" value="P-loop containing nucleoside triphosphate hydrolases"/>
    <property type="match status" value="1"/>
</dbReference>
<evidence type="ECO:0000313" key="2">
    <source>
        <dbReference type="EMBL" id="CAI9918753.1"/>
    </source>
</evidence>
<dbReference type="PROSITE" id="PS51419">
    <property type="entry name" value="RAB"/>
    <property type="match status" value="1"/>
</dbReference>
<dbReference type="PROSITE" id="PS51421">
    <property type="entry name" value="RAS"/>
    <property type="match status" value="1"/>
</dbReference>
<proteinExistence type="predicted"/>
<dbReference type="Pfam" id="PF00071">
    <property type="entry name" value="Ras"/>
    <property type="match status" value="1"/>
</dbReference>
<dbReference type="SMART" id="SM00173">
    <property type="entry name" value="RAS"/>
    <property type="match status" value="1"/>
</dbReference>
<dbReference type="AlphaFoldDB" id="A0AA86NGL7"/>
<evidence type="ECO:0000313" key="4">
    <source>
        <dbReference type="EMBL" id="CAI9930085.1"/>
    </source>
</evidence>
<dbReference type="EMBL" id="CATOUU010000166">
    <property type="protein sequence ID" value="CAI9918753.1"/>
    <property type="molecule type" value="Genomic_DNA"/>
</dbReference>
<dbReference type="InterPro" id="IPR027417">
    <property type="entry name" value="P-loop_NTPase"/>
</dbReference>
<gene>
    <name evidence="3" type="ORF">HINF_LOCUS15655</name>
    <name evidence="4" type="ORF">HINF_LOCUS17730</name>
    <name evidence="6" type="ORF">HINF_LOCUS25174</name>
    <name evidence="5" type="ORF">HINF_LOCUS3466</name>
    <name evidence="7" type="ORF">HINF_LOCUS50830</name>
    <name evidence="2" type="ORF">HINF_LOCUS6398</name>
</gene>
<keyword evidence="8" id="KW-1185">Reference proteome</keyword>
<dbReference type="Gene3D" id="3.40.50.300">
    <property type="entry name" value="P-loop containing nucleotide triphosphate hydrolases"/>
    <property type="match status" value="1"/>
</dbReference>
<evidence type="ECO:0000313" key="8">
    <source>
        <dbReference type="Proteomes" id="UP001642409"/>
    </source>
</evidence>
<dbReference type="FunFam" id="3.40.50.300:FF:001447">
    <property type="entry name" value="Ras-related protein Rab-1B"/>
    <property type="match status" value="1"/>
</dbReference>
<name>A0AA86NGL7_9EUKA</name>
<organism evidence="2">
    <name type="scientific">Hexamita inflata</name>
    <dbReference type="NCBI Taxonomy" id="28002"/>
    <lineage>
        <taxon>Eukaryota</taxon>
        <taxon>Metamonada</taxon>
        <taxon>Diplomonadida</taxon>
        <taxon>Hexamitidae</taxon>
        <taxon>Hexamitinae</taxon>
        <taxon>Hexamita</taxon>
    </lineage>
</organism>
<dbReference type="EMBL" id="CAXDID020000245">
    <property type="protein sequence ID" value="CAL6063346.1"/>
    <property type="molecule type" value="Genomic_DNA"/>
</dbReference>
<dbReference type="CDD" id="cd00154">
    <property type="entry name" value="Rab"/>
    <property type="match status" value="1"/>
</dbReference>
<protein>
    <submittedName>
        <fullName evidence="2">Rab11</fullName>
    </submittedName>
</protein>
<dbReference type="SMART" id="SM00176">
    <property type="entry name" value="RAN"/>
    <property type="match status" value="1"/>
</dbReference>
<dbReference type="InterPro" id="IPR001806">
    <property type="entry name" value="Small_GTPase"/>
</dbReference>
<dbReference type="PROSITE" id="PS51420">
    <property type="entry name" value="RHO"/>
    <property type="match status" value="1"/>
</dbReference>
<dbReference type="SMART" id="SM00174">
    <property type="entry name" value="RHO"/>
    <property type="match status" value="1"/>
</dbReference>
<dbReference type="PRINTS" id="PR00449">
    <property type="entry name" value="RASTRNSFRMNG"/>
</dbReference>
<evidence type="ECO:0000256" key="1">
    <source>
        <dbReference type="ARBA" id="ARBA00022741"/>
    </source>
</evidence>